<organism evidence="3 4">
    <name type="scientific">Novosphingobium flavum</name>
    <dbReference type="NCBI Taxonomy" id="1778672"/>
    <lineage>
        <taxon>Bacteria</taxon>
        <taxon>Pseudomonadati</taxon>
        <taxon>Pseudomonadota</taxon>
        <taxon>Alphaproteobacteria</taxon>
        <taxon>Sphingomonadales</taxon>
        <taxon>Sphingomonadaceae</taxon>
        <taxon>Novosphingobium</taxon>
    </lineage>
</organism>
<reference evidence="3 4" key="1">
    <citation type="submission" date="2020-08" db="EMBL/GenBank/DDBJ databases">
        <title>The genome sequence of type strain Novosphingobium flavum NBRC 111647.</title>
        <authorList>
            <person name="Liu Y."/>
        </authorList>
    </citation>
    <scope>NUCLEOTIDE SEQUENCE [LARGE SCALE GENOMIC DNA]</scope>
    <source>
        <strain evidence="3 4">NBRC 111647</strain>
    </source>
</reference>
<name>A0A7X1FR40_9SPHN</name>
<evidence type="ECO:0000313" key="4">
    <source>
        <dbReference type="Proteomes" id="UP000566813"/>
    </source>
</evidence>
<comment type="similarity">
    <text evidence="1">Belongs to the CapA family.</text>
</comment>
<dbReference type="Pfam" id="PF09587">
    <property type="entry name" value="PGA_cap"/>
    <property type="match status" value="1"/>
</dbReference>
<dbReference type="PANTHER" id="PTHR33393:SF13">
    <property type="entry name" value="PGA BIOSYNTHESIS PROTEIN CAPA"/>
    <property type="match status" value="1"/>
</dbReference>
<dbReference type="EMBL" id="JACLAW010000005">
    <property type="protein sequence ID" value="MBC2665416.1"/>
    <property type="molecule type" value="Genomic_DNA"/>
</dbReference>
<dbReference type="PANTHER" id="PTHR33393">
    <property type="entry name" value="POLYGLUTAMINE SYNTHESIS ACCESSORY PROTEIN RV0574C-RELATED"/>
    <property type="match status" value="1"/>
</dbReference>
<protein>
    <submittedName>
        <fullName evidence="3">CapA family protein</fullName>
    </submittedName>
</protein>
<feature type="domain" description="Capsule synthesis protein CapA" evidence="2">
    <location>
        <begin position="5"/>
        <end position="258"/>
    </location>
</feature>
<keyword evidence="4" id="KW-1185">Reference proteome</keyword>
<comment type="caution">
    <text evidence="3">The sequence shown here is derived from an EMBL/GenBank/DDBJ whole genome shotgun (WGS) entry which is preliminary data.</text>
</comment>
<dbReference type="InterPro" id="IPR029052">
    <property type="entry name" value="Metallo-depent_PP-like"/>
</dbReference>
<accession>A0A7X1FR40</accession>
<sequence>MGATEILLLGDLILDVPEPDHWLAGIAPLTRAADVVIGHLEVPHTTSLDEMHGDVPAPGAEPSHLGALARAGITAVSLAGNHMMDCGAQGLADTITGLDRNRIAHAGAGMTLTEAREPALIRAGMRTIALLSYNAVGPELCWAAPDRPGVAFVNVLAEDGGPSRPQATLREIDSASLAAMEADIAAARSRADLIIVALHKGITHRPAELAAYERPLAAAAIRAGADVVSGHHAHIARGIELVDGKPVFHGLGNGCVVTHALSPAQDHPARAEWAERRKKMFGFEPDPAYPLAPFHPEAVNGMIGRLVWHEDGRIEAGFIPLWFEPPGRPVPAGSRAAEIAGYIAGIGAKAGLPPVEYEARGIAYSVRPAS</sequence>
<evidence type="ECO:0000259" key="2">
    <source>
        <dbReference type="SMART" id="SM00854"/>
    </source>
</evidence>
<dbReference type="RefSeq" id="WP_185663677.1">
    <property type="nucleotide sequence ID" value="NZ_JACLAW010000005.1"/>
</dbReference>
<dbReference type="SMART" id="SM00854">
    <property type="entry name" value="PGA_cap"/>
    <property type="match status" value="1"/>
</dbReference>
<gene>
    <name evidence="3" type="ORF">H7F51_07775</name>
</gene>
<dbReference type="SUPFAM" id="SSF56300">
    <property type="entry name" value="Metallo-dependent phosphatases"/>
    <property type="match status" value="1"/>
</dbReference>
<evidence type="ECO:0000256" key="1">
    <source>
        <dbReference type="ARBA" id="ARBA00005662"/>
    </source>
</evidence>
<dbReference type="InterPro" id="IPR019079">
    <property type="entry name" value="Capsule_synth_CapA"/>
</dbReference>
<dbReference type="AlphaFoldDB" id="A0A7X1FR40"/>
<dbReference type="InterPro" id="IPR052169">
    <property type="entry name" value="CW_Biosynth-Accessory"/>
</dbReference>
<evidence type="ECO:0000313" key="3">
    <source>
        <dbReference type="EMBL" id="MBC2665416.1"/>
    </source>
</evidence>
<dbReference type="Gene3D" id="3.60.21.10">
    <property type="match status" value="1"/>
</dbReference>
<dbReference type="Proteomes" id="UP000566813">
    <property type="component" value="Unassembled WGS sequence"/>
</dbReference>
<proteinExistence type="inferred from homology"/>